<keyword evidence="6" id="KW-1185">Reference proteome</keyword>
<proteinExistence type="inferred from homology"/>
<dbReference type="PANTHER" id="PTHR44196:SF1">
    <property type="entry name" value="DEHYDROGENASE_REDUCTASE SDR FAMILY MEMBER 7B"/>
    <property type="match status" value="1"/>
</dbReference>
<dbReference type="GO" id="GO:0016020">
    <property type="term" value="C:membrane"/>
    <property type="evidence" value="ECO:0007669"/>
    <property type="project" value="TreeGrafter"/>
</dbReference>
<dbReference type="CDD" id="cd05370">
    <property type="entry name" value="SDR_c2"/>
    <property type="match status" value="1"/>
</dbReference>
<dbReference type="GO" id="GO:0016491">
    <property type="term" value="F:oxidoreductase activity"/>
    <property type="evidence" value="ECO:0007669"/>
    <property type="project" value="UniProtKB-KW"/>
</dbReference>
<dbReference type="EMBL" id="ASRX01000021">
    <property type="protein sequence ID" value="EYF05702.1"/>
    <property type="molecule type" value="Genomic_DNA"/>
</dbReference>
<evidence type="ECO:0000313" key="5">
    <source>
        <dbReference type="EMBL" id="EYF05702.1"/>
    </source>
</evidence>
<dbReference type="InterPro" id="IPR002347">
    <property type="entry name" value="SDR_fam"/>
</dbReference>
<dbReference type="STRING" id="1192034.CAP_2992"/>
<protein>
    <submittedName>
        <fullName evidence="5">DltE</fullName>
    </submittedName>
</protein>
<sequence length="253" mass="27414">MKLAGNTVLITGGGSGIGLAFAQRFLAAGSKVIVCGRRQDKLDEAKSQHPGLHTYATDVATEADRIALVERVTRDFPDLNVLVNNAGIQRRTDFLETREPWRDAAQEIAINLEAPIHLSSLMIPHLIRQQRPALVNVSSGLAFVPSTFAPVYGATKAALHSFTMSLRAQLADTPIEVVEIVPPAVNTDLGGKGLHTFGEPLDTYADAVMKRLDEGELEIGYGFAEKARKASREELDQLFAGLTAQVFSRRPKG</sequence>
<dbReference type="InterPro" id="IPR020904">
    <property type="entry name" value="Sc_DH/Rdtase_CS"/>
</dbReference>
<organism evidence="5 6">
    <name type="scientific">Chondromyces apiculatus DSM 436</name>
    <dbReference type="NCBI Taxonomy" id="1192034"/>
    <lineage>
        <taxon>Bacteria</taxon>
        <taxon>Pseudomonadati</taxon>
        <taxon>Myxococcota</taxon>
        <taxon>Polyangia</taxon>
        <taxon>Polyangiales</taxon>
        <taxon>Polyangiaceae</taxon>
        <taxon>Chondromyces</taxon>
    </lineage>
</organism>
<evidence type="ECO:0000313" key="6">
    <source>
        <dbReference type="Proteomes" id="UP000019678"/>
    </source>
</evidence>
<dbReference type="InterPro" id="IPR036291">
    <property type="entry name" value="NAD(P)-bd_dom_sf"/>
</dbReference>
<keyword evidence="2" id="KW-0560">Oxidoreductase</keyword>
<evidence type="ECO:0000259" key="4">
    <source>
        <dbReference type="SMART" id="SM00822"/>
    </source>
</evidence>
<reference evidence="5 6" key="1">
    <citation type="submission" date="2013-05" db="EMBL/GenBank/DDBJ databases">
        <title>Genome assembly of Chondromyces apiculatus DSM 436.</title>
        <authorList>
            <person name="Sharma G."/>
            <person name="Khatri I."/>
            <person name="Kaur C."/>
            <person name="Mayilraj S."/>
            <person name="Subramanian S."/>
        </authorList>
    </citation>
    <scope>NUCLEOTIDE SEQUENCE [LARGE SCALE GENOMIC DNA]</scope>
    <source>
        <strain evidence="5 6">DSM 436</strain>
    </source>
</reference>
<accession>A0A017T9T7</accession>
<dbReference type="PRINTS" id="PR00080">
    <property type="entry name" value="SDRFAMILY"/>
</dbReference>
<evidence type="ECO:0000256" key="2">
    <source>
        <dbReference type="ARBA" id="ARBA00023002"/>
    </source>
</evidence>
<evidence type="ECO:0000256" key="3">
    <source>
        <dbReference type="RuleBase" id="RU000363"/>
    </source>
</evidence>
<dbReference type="OrthoDB" id="5334159at2"/>
<dbReference type="SUPFAM" id="SSF51735">
    <property type="entry name" value="NAD(P)-binding Rossmann-fold domains"/>
    <property type="match status" value="1"/>
</dbReference>
<dbReference type="InterPro" id="IPR057326">
    <property type="entry name" value="KR_dom"/>
</dbReference>
<comment type="similarity">
    <text evidence="1 3">Belongs to the short-chain dehydrogenases/reductases (SDR) family.</text>
</comment>
<dbReference type="AlphaFoldDB" id="A0A017T9T7"/>
<dbReference type="RefSeq" id="WP_044241370.1">
    <property type="nucleotide sequence ID" value="NZ_ASRX01000021.1"/>
</dbReference>
<comment type="caution">
    <text evidence="5">The sequence shown here is derived from an EMBL/GenBank/DDBJ whole genome shotgun (WGS) entry which is preliminary data.</text>
</comment>
<name>A0A017T9T7_9BACT</name>
<dbReference type="Pfam" id="PF00106">
    <property type="entry name" value="adh_short"/>
    <property type="match status" value="1"/>
</dbReference>
<dbReference type="Proteomes" id="UP000019678">
    <property type="component" value="Unassembled WGS sequence"/>
</dbReference>
<dbReference type="PRINTS" id="PR00081">
    <property type="entry name" value="GDHRDH"/>
</dbReference>
<dbReference type="PANTHER" id="PTHR44196">
    <property type="entry name" value="DEHYDROGENASE/REDUCTASE SDR FAMILY MEMBER 7B"/>
    <property type="match status" value="1"/>
</dbReference>
<evidence type="ECO:0000256" key="1">
    <source>
        <dbReference type="ARBA" id="ARBA00006484"/>
    </source>
</evidence>
<dbReference type="eggNOG" id="COG3967">
    <property type="taxonomic scope" value="Bacteria"/>
</dbReference>
<gene>
    <name evidence="5" type="ORF">CAP_2992</name>
</gene>
<feature type="domain" description="Ketoreductase" evidence="4">
    <location>
        <begin position="6"/>
        <end position="146"/>
    </location>
</feature>
<dbReference type="SMART" id="SM00822">
    <property type="entry name" value="PKS_KR"/>
    <property type="match status" value="1"/>
</dbReference>
<dbReference type="Gene3D" id="3.40.50.720">
    <property type="entry name" value="NAD(P)-binding Rossmann-like Domain"/>
    <property type="match status" value="1"/>
</dbReference>
<dbReference type="PROSITE" id="PS00061">
    <property type="entry name" value="ADH_SHORT"/>
    <property type="match status" value="1"/>
</dbReference>